<protein>
    <submittedName>
        <fullName evidence="2">Uncharacterized protein</fullName>
    </submittedName>
</protein>
<keyword evidence="1" id="KW-0812">Transmembrane</keyword>
<reference evidence="2" key="1">
    <citation type="submission" date="2021-02" db="EMBL/GenBank/DDBJ databases">
        <authorList>
            <person name="Dougan E. K."/>
            <person name="Rhodes N."/>
            <person name="Thang M."/>
            <person name="Chan C."/>
        </authorList>
    </citation>
    <scope>NUCLEOTIDE SEQUENCE</scope>
</reference>
<accession>A0A813FHT6</accession>
<feature type="transmembrane region" description="Helical" evidence="1">
    <location>
        <begin position="79"/>
        <end position="99"/>
    </location>
</feature>
<dbReference type="EMBL" id="CAJNNV010025026">
    <property type="protein sequence ID" value="CAE8611472.1"/>
    <property type="molecule type" value="Genomic_DNA"/>
</dbReference>
<keyword evidence="1" id="KW-1133">Transmembrane helix</keyword>
<gene>
    <name evidence="2" type="ORF">PGLA1383_LOCUS29276</name>
</gene>
<proteinExistence type="predicted"/>
<evidence type="ECO:0000313" key="3">
    <source>
        <dbReference type="Proteomes" id="UP000654075"/>
    </source>
</evidence>
<feature type="transmembrane region" description="Helical" evidence="1">
    <location>
        <begin position="12"/>
        <end position="30"/>
    </location>
</feature>
<name>A0A813FHT6_POLGL</name>
<dbReference type="AlphaFoldDB" id="A0A813FHT6"/>
<keyword evidence="3" id="KW-1185">Reference proteome</keyword>
<sequence>MIWCSHVRQMVFGFFPRVASLIFHVSWYMWKTQFNAFNLMLARDMCSWLAQEQTCWILFSTVLLLFADLSNYAFSQGLFSVFVVVVELCSVVIVCNFQIRFRYHI</sequence>
<dbReference type="Proteomes" id="UP000654075">
    <property type="component" value="Unassembled WGS sequence"/>
</dbReference>
<evidence type="ECO:0000313" key="2">
    <source>
        <dbReference type="EMBL" id="CAE8611472.1"/>
    </source>
</evidence>
<evidence type="ECO:0000256" key="1">
    <source>
        <dbReference type="SAM" id="Phobius"/>
    </source>
</evidence>
<keyword evidence="1" id="KW-0472">Membrane</keyword>
<comment type="caution">
    <text evidence="2">The sequence shown here is derived from an EMBL/GenBank/DDBJ whole genome shotgun (WGS) entry which is preliminary data.</text>
</comment>
<organism evidence="2 3">
    <name type="scientific">Polarella glacialis</name>
    <name type="common">Dinoflagellate</name>
    <dbReference type="NCBI Taxonomy" id="89957"/>
    <lineage>
        <taxon>Eukaryota</taxon>
        <taxon>Sar</taxon>
        <taxon>Alveolata</taxon>
        <taxon>Dinophyceae</taxon>
        <taxon>Suessiales</taxon>
        <taxon>Suessiaceae</taxon>
        <taxon>Polarella</taxon>
    </lineage>
</organism>